<dbReference type="eggNOG" id="ENOG50313CU">
    <property type="taxonomic scope" value="Bacteria"/>
</dbReference>
<gene>
    <name evidence="1" type="ORF">L485_12675</name>
</gene>
<evidence type="ECO:0000313" key="2">
    <source>
        <dbReference type="Proteomes" id="UP000015524"/>
    </source>
</evidence>
<organism evidence="1 2">
    <name type="scientific">Sphingobium baderi LL03</name>
    <dbReference type="NCBI Taxonomy" id="1114964"/>
    <lineage>
        <taxon>Bacteria</taxon>
        <taxon>Pseudomonadati</taxon>
        <taxon>Pseudomonadota</taxon>
        <taxon>Alphaproteobacteria</taxon>
        <taxon>Sphingomonadales</taxon>
        <taxon>Sphingomonadaceae</taxon>
        <taxon>Sphingobium</taxon>
    </lineage>
</organism>
<accession>T0GAL2</accession>
<dbReference type="AlphaFoldDB" id="T0GAL2"/>
<protein>
    <submittedName>
        <fullName evidence="1">Uncharacterized protein</fullName>
    </submittedName>
</protein>
<dbReference type="PATRIC" id="fig|1114964.8.peg.2421"/>
<dbReference type="Proteomes" id="UP000015524">
    <property type="component" value="Unassembled WGS sequence"/>
</dbReference>
<keyword evidence="2" id="KW-1185">Reference proteome</keyword>
<reference evidence="1 2" key="1">
    <citation type="journal article" date="2013" name="Genome Announc.">
        <title>Draft Genome Sequence of a Hexachlorocyclohexane-Degrading Bacterium, Sphingobium baderi Strain LL03T.</title>
        <authorList>
            <person name="Kaur J."/>
            <person name="Verma H."/>
            <person name="Tripathi C."/>
            <person name="Khurana J.P."/>
            <person name="Lal R."/>
        </authorList>
    </citation>
    <scope>NUCLEOTIDE SEQUENCE [LARGE SCALE GENOMIC DNA]</scope>
    <source>
        <strain evidence="1 2">LL03</strain>
    </source>
</reference>
<comment type="caution">
    <text evidence="1">The sequence shown here is derived from an EMBL/GenBank/DDBJ whole genome shotgun (WGS) entry which is preliminary data.</text>
</comment>
<evidence type="ECO:0000313" key="1">
    <source>
        <dbReference type="EMBL" id="EQB00796.1"/>
    </source>
</evidence>
<dbReference type="EMBL" id="ATIB01000068">
    <property type="protein sequence ID" value="EQB00796.1"/>
    <property type="molecule type" value="Genomic_DNA"/>
</dbReference>
<name>T0GAL2_9SPHN</name>
<sequence>MVVCAVDMFRRMMGFAREAFQCGARILPTVIATGTLLDGMA</sequence>
<proteinExistence type="predicted"/>